<dbReference type="CDD" id="cd03442">
    <property type="entry name" value="BFIT_BACH"/>
    <property type="match status" value="1"/>
</dbReference>
<evidence type="ECO:0000313" key="3">
    <source>
        <dbReference type="EMBL" id="ODO63111.1"/>
    </source>
</evidence>
<evidence type="ECO:0000256" key="1">
    <source>
        <dbReference type="ARBA" id="ARBA00010458"/>
    </source>
</evidence>
<dbReference type="InterPro" id="IPR040170">
    <property type="entry name" value="Cytosol_ACT"/>
</dbReference>
<dbReference type="RefSeq" id="WP_063722140.1">
    <property type="nucleotide sequence ID" value="NZ_AP028145.1"/>
</dbReference>
<dbReference type="Proteomes" id="UP000094892">
    <property type="component" value="Unassembled WGS sequence"/>
</dbReference>
<sequence>MLNHLGILHGGVLMKKCDSTIGMLANEYTHSRVLTVAIKEFNFTKPGHVGDHIWFRTTLLKTSHHTMTFFTEVIGTDLDGHTEKVGEGVLVFVAVNEDLKPISVTPYHITNSKQRASVNQLIAAKL</sequence>
<dbReference type="Pfam" id="PF03061">
    <property type="entry name" value="4HBT"/>
    <property type="match status" value="1"/>
</dbReference>
<dbReference type="PATRIC" id="fig|1590.231.peg.2992"/>
<dbReference type="GO" id="GO:0005737">
    <property type="term" value="C:cytoplasm"/>
    <property type="evidence" value="ECO:0007669"/>
    <property type="project" value="TreeGrafter"/>
</dbReference>
<evidence type="ECO:0000256" key="2">
    <source>
        <dbReference type="ARBA" id="ARBA00022801"/>
    </source>
</evidence>
<dbReference type="EMBL" id="MCOL01000001">
    <property type="protein sequence ID" value="ODO63111.1"/>
    <property type="molecule type" value="Genomic_DNA"/>
</dbReference>
<accession>A0A1E3KXX3</accession>
<dbReference type="InterPro" id="IPR033120">
    <property type="entry name" value="HOTDOG_ACOT"/>
</dbReference>
<keyword evidence="2" id="KW-0378">Hydrolase</keyword>
<organism evidence="3 4">
    <name type="scientific">Lactiplantibacillus plantarum</name>
    <name type="common">Lactobacillus plantarum</name>
    <dbReference type="NCBI Taxonomy" id="1590"/>
    <lineage>
        <taxon>Bacteria</taxon>
        <taxon>Bacillati</taxon>
        <taxon>Bacillota</taxon>
        <taxon>Bacilli</taxon>
        <taxon>Lactobacillales</taxon>
        <taxon>Lactobacillaceae</taxon>
        <taxon>Lactiplantibacillus</taxon>
    </lineage>
</organism>
<proteinExistence type="inferred from homology"/>
<protein>
    <submittedName>
        <fullName evidence="3">Uncharacterized protein</fullName>
    </submittedName>
</protein>
<dbReference type="PROSITE" id="PS51770">
    <property type="entry name" value="HOTDOG_ACOT"/>
    <property type="match status" value="1"/>
</dbReference>
<reference evidence="3 4" key="1">
    <citation type="submission" date="2016-08" db="EMBL/GenBank/DDBJ databases">
        <title>Genome sequencing of Lactobacillus plantarum JSA22, isolated from fermented soybean paste.</title>
        <authorList>
            <person name="Choi H.S."/>
        </authorList>
    </citation>
    <scope>NUCLEOTIDE SEQUENCE [LARGE SCALE GENOMIC DNA]</scope>
    <source>
        <strain evidence="3 4">JSA22</strain>
    </source>
</reference>
<comment type="similarity">
    <text evidence="1">Belongs to the acyl coenzyme A hydrolase family.</text>
</comment>
<dbReference type="PANTHER" id="PTHR11049">
    <property type="entry name" value="ACYL COENZYME A THIOESTER HYDROLASE"/>
    <property type="match status" value="1"/>
</dbReference>
<gene>
    <name evidence="3" type="ORF">LPJSA22_03133</name>
</gene>
<dbReference type="Gene3D" id="3.10.129.10">
    <property type="entry name" value="Hotdog Thioesterase"/>
    <property type="match status" value="1"/>
</dbReference>
<evidence type="ECO:0000313" key="4">
    <source>
        <dbReference type="Proteomes" id="UP000094892"/>
    </source>
</evidence>
<dbReference type="InterPro" id="IPR006683">
    <property type="entry name" value="Thioestr_dom"/>
</dbReference>
<dbReference type="AlphaFoldDB" id="A0A1E3KXX3"/>
<dbReference type="InterPro" id="IPR029069">
    <property type="entry name" value="HotDog_dom_sf"/>
</dbReference>
<dbReference type="GO" id="GO:0006637">
    <property type="term" value="P:acyl-CoA metabolic process"/>
    <property type="evidence" value="ECO:0007669"/>
    <property type="project" value="TreeGrafter"/>
</dbReference>
<name>A0A1E3KXX3_LACPN</name>
<comment type="caution">
    <text evidence="3">The sequence shown here is derived from an EMBL/GenBank/DDBJ whole genome shotgun (WGS) entry which is preliminary data.</text>
</comment>
<dbReference type="GO" id="GO:0052816">
    <property type="term" value="F:long-chain fatty acyl-CoA hydrolase activity"/>
    <property type="evidence" value="ECO:0007669"/>
    <property type="project" value="TreeGrafter"/>
</dbReference>
<dbReference type="SUPFAM" id="SSF54637">
    <property type="entry name" value="Thioesterase/thiol ester dehydrase-isomerase"/>
    <property type="match status" value="1"/>
</dbReference>